<evidence type="ECO:0000313" key="2">
    <source>
        <dbReference type="Proteomes" id="UP001054945"/>
    </source>
</evidence>
<dbReference type="EMBL" id="BPLR01007583">
    <property type="protein sequence ID" value="GIY18161.1"/>
    <property type="molecule type" value="Genomic_DNA"/>
</dbReference>
<dbReference type="Proteomes" id="UP001054945">
    <property type="component" value="Unassembled WGS sequence"/>
</dbReference>
<organism evidence="1 2">
    <name type="scientific">Caerostris extrusa</name>
    <name type="common">Bark spider</name>
    <name type="synonym">Caerostris bankana</name>
    <dbReference type="NCBI Taxonomy" id="172846"/>
    <lineage>
        <taxon>Eukaryota</taxon>
        <taxon>Metazoa</taxon>
        <taxon>Ecdysozoa</taxon>
        <taxon>Arthropoda</taxon>
        <taxon>Chelicerata</taxon>
        <taxon>Arachnida</taxon>
        <taxon>Araneae</taxon>
        <taxon>Araneomorphae</taxon>
        <taxon>Entelegynae</taxon>
        <taxon>Araneoidea</taxon>
        <taxon>Araneidae</taxon>
        <taxon>Caerostris</taxon>
    </lineage>
</organism>
<comment type="caution">
    <text evidence="1">The sequence shown here is derived from an EMBL/GenBank/DDBJ whole genome shotgun (WGS) entry which is preliminary data.</text>
</comment>
<sequence length="77" mass="9319">MVFNCSIQKLAYTITPEEERDILEDGDVKRFHWKHWFMCDLVMENCFHLLLCAWKLQMHDKDGHCSFCLMKNTFCKD</sequence>
<evidence type="ECO:0000313" key="1">
    <source>
        <dbReference type="EMBL" id="GIY18161.1"/>
    </source>
</evidence>
<keyword evidence="2" id="KW-1185">Reference proteome</keyword>
<reference evidence="1 2" key="1">
    <citation type="submission" date="2021-06" db="EMBL/GenBank/DDBJ databases">
        <title>Caerostris extrusa draft genome.</title>
        <authorList>
            <person name="Kono N."/>
            <person name="Arakawa K."/>
        </authorList>
    </citation>
    <scope>NUCLEOTIDE SEQUENCE [LARGE SCALE GENOMIC DNA]</scope>
</reference>
<proteinExistence type="predicted"/>
<name>A0AAV4RCW0_CAEEX</name>
<protein>
    <submittedName>
        <fullName evidence="1">Uncharacterized protein</fullName>
    </submittedName>
</protein>
<dbReference type="AlphaFoldDB" id="A0AAV4RCW0"/>
<gene>
    <name evidence="1" type="ORF">CEXT_770311</name>
</gene>
<accession>A0AAV4RCW0</accession>